<reference evidence="2 3" key="1">
    <citation type="submission" date="2024-09" db="EMBL/GenBank/DDBJ databases">
        <authorList>
            <person name="Sun Q."/>
            <person name="Mori K."/>
        </authorList>
    </citation>
    <scope>NUCLEOTIDE SEQUENCE [LARGE SCALE GENOMIC DNA]</scope>
    <source>
        <strain evidence="2 3">JCM 11683</strain>
    </source>
</reference>
<gene>
    <name evidence="2" type="ORF">ACFFN1_02285</name>
</gene>
<keyword evidence="1" id="KW-0472">Membrane</keyword>
<keyword evidence="3" id="KW-1185">Reference proteome</keyword>
<name>A0ABV5WZA8_9MICO</name>
<dbReference type="EMBL" id="JBHMAU010000022">
    <property type="protein sequence ID" value="MFB9775248.1"/>
    <property type="molecule type" value="Genomic_DNA"/>
</dbReference>
<proteinExistence type="predicted"/>
<dbReference type="Proteomes" id="UP001589707">
    <property type="component" value="Unassembled WGS sequence"/>
</dbReference>
<protein>
    <submittedName>
        <fullName evidence="2">Uncharacterized protein</fullName>
    </submittedName>
</protein>
<sequence>MNQHDEYSHVARDPHRRDRFLMALPLIIAALISAPLLWLSLRFSFLLGQVIYYAVLLGSSAGRMLGLGVLSLLGVIGLIGVLVCLWRGFKQRTWKWRLSWAAGMLGCAALSAAPLTWALFGNATDLPL</sequence>
<comment type="caution">
    <text evidence="2">The sequence shown here is derived from an EMBL/GenBank/DDBJ whole genome shotgun (WGS) entry which is preliminary data.</text>
</comment>
<dbReference type="RefSeq" id="WP_376838208.1">
    <property type="nucleotide sequence ID" value="NZ_JBHMAU010000022.1"/>
</dbReference>
<accession>A0ABV5WZA8</accession>
<keyword evidence="1" id="KW-0812">Transmembrane</keyword>
<feature type="transmembrane region" description="Helical" evidence="1">
    <location>
        <begin position="61"/>
        <end position="86"/>
    </location>
</feature>
<evidence type="ECO:0000313" key="3">
    <source>
        <dbReference type="Proteomes" id="UP001589707"/>
    </source>
</evidence>
<evidence type="ECO:0000313" key="2">
    <source>
        <dbReference type="EMBL" id="MFB9775248.1"/>
    </source>
</evidence>
<keyword evidence="1" id="KW-1133">Transmembrane helix</keyword>
<organism evidence="2 3">
    <name type="scientific">Brevibacterium otitidis</name>
    <dbReference type="NCBI Taxonomy" id="53364"/>
    <lineage>
        <taxon>Bacteria</taxon>
        <taxon>Bacillati</taxon>
        <taxon>Actinomycetota</taxon>
        <taxon>Actinomycetes</taxon>
        <taxon>Micrococcales</taxon>
        <taxon>Brevibacteriaceae</taxon>
        <taxon>Brevibacterium</taxon>
    </lineage>
</organism>
<feature type="transmembrane region" description="Helical" evidence="1">
    <location>
        <begin position="98"/>
        <end position="120"/>
    </location>
</feature>
<evidence type="ECO:0000256" key="1">
    <source>
        <dbReference type="SAM" id="Phobius"/>
    </source>
</evidence>
<feature type="transmembrane region" description="Helical" evidence="1">
    <location>
        <begin position="20"/>
        <end position="41"/>
    </location>
</feature>